<feature type="region of interest" description="Disordered" evidence="1">
    <location>
        <begin position="634"/>
        <end position="663"/>
    </location>
</feature>
<name>A0A8H2WW19_9AGAM</name>
<feature type="region of interest" description="Disordered" evidence="1">
    <location>
        <begin position="599"/>
        <end position="619"/>
    </location>
</feature>
<feature type="compositionally biased region" description="Polar residues" evidence="1">
    <location>
        <begin position="565"/>
        <end position="576"/>
    </location>
</feature>
<feature type="region of interest" description="Disordered" evidence="1">
    <location>
        <begin position="476"/>
        <end position="576"/>
    </location>
</feature>
<feature type="compositionally biased region" description="Polar residues" evidence="1">
    <location>
        <begin position="406"/>
        <end position="432"/>
    </location>
</feature>
<reference evidence="3" key="1">
    <citation type="submission" date="2020-09" db="EMBL/GenBank/DDBJ databases">
        <title>Comparative genome analyses of four rice-infecting Rhizoctonia solani isolates reveal extensive enrichment of homogalacturonan modification genes.</title>
        <authorList>
            <person name="Lee D.-Y."/>
            <person name="Jeon J."/>
            <person name="Kim K.-T."/>
            <person name="Cheong K."/>
            <person name="Song H."/>
            <person name="Choi G."/>
            <person name="Ko J."/>
            <person name="Opiyo S.O."/>
            <person name="Zuo S."/>
            <person name="Madhav S."/>
            <person name="Lee Y.-H."/>
            <person name="Wang G.-L."/>
        </authorList>
    </citation>
    <scope>NUCLEOTIDE SEQUENCE</scope>
    <source>
        <strain evidence="3">AG1-IA YN-7</strain>
    </source>
</reference>
<dbReference type="EMBL" id="JACYCC010000364">
    <property type="protein sequence ID" value="KAF8667677.1"/>
    <property type="molecule type" value="Genomic_DNA"/>
</dbReference>
<dbReference type="EMBL" id="CAJMWR010000994">
    <property type="protein sequence ID" value="CAE6410928.1"/>
    <property type="molecule type" value="Genomic_DNA"/>
</dbReference>
<reference evidence="2" key="2">
    <citation type="submission" date="2021-01" db="EMBL/GenBank/DDBJ databases">
        <authorList>
            <person name="Kaushik A."/>
        </authorList>
    </citation>
    <scope>NUCLEOTIDE SEQUENCE</scope>
    <source>
        <strain evidence="2">AG1-1A</strain>
    </source>
</reference>
<dbReference type="Proteomes" id="UP000650582">
    <property type="component" value="Unassembled WGS sequence"/>
</dbReference>
<feature type="compositionally biased region" description="Polar residues" evidence="1">
    <location>
        <begin position="600"/>
        <end position="619"/>
    </location>
</feature>
<dbReference type="Proteomes" id="UP000663840">
    <property type="component" value="Unassembled WGS sequence"/>
</dbReference>
<feature type="compositionally biased region" description="Acidic residues" evidence="1">
    <location>
        <begin position="320"/>
        <end position="337"/>
    </location>
</feature>
<dbReference type="CDD" id="cd00086">
    <property type="entry name" value="homeodomain"/>
    <property type="match status" value="1"/>
</dbReference>
<sequence length="663" mass="70959">MTNDIGTPLALIAAILEKHKSLLQSASPVERSSPAFDPQFLQNSQELDRLQPNVTQRVSSWDLPDHVSTELAAFLSEELSKYQEFVKLTRSEILAQLIKTTLANDPTSIPFLVESTCDVICQSAISRMLSAVQEQIGSFKLGDSDTELEDDSASESDSADDGDNMDDIDDDALDEPEGEDDSPMKPGEEIPPLEMKYLPIFEALHERGKVLTKPEKTYLVNMTGMTYRQITIWNRRRGELKENNNATVSYSKASSSHSDESSEFSEHELEKNLGPYPSNTIFDIRSWRLQSALATKDDGRATILPPSPFKNNFPPALDVSDTESDDSELSIDTDDEIAVPPGLHTQSPAAPTAAADPASTTRISVNAPVPQTQLATNAAAFSSKKATNIRPIKSLPSSRRSALSSELQPTGDQHSQSLSPKTSNLQYQSNHASDVNHSLSQFVSSSESGLIIHVEATPQLQTSTLRSSIIHAPLVPANGTVSVPSDISPSSTSTSTRSPQRQSSPTSSISPRPNIKPLPRRTGCAPRPRPPPRSGPLVSEPSLVTVPSSSRPSVVLPPSSNPSLGNTTLGALLRPNSTAPAIPQDIEERLTAMAGRMGVGSSTRKGISSSTPQVSGTLGSSVFPNRNALFSFGPTSLPGAGVSSDRDSAIKQAAKNSTSLPPS</sequence>
<evidence type="ECO:0000313" key="3">
    <source>
        <dbReference type="EMBL" id="KAF8667677.1"/>
    </source>
</evidence>
<feature type="region of interest" description="Disordered" evidence="1">
    <location>
        <begin position="244"/>
        <end position="275"/>
    </location>
</feature>
<organism evidence="2 4">
    <name type="scientific">Rhizoctonia solani</name>
    <dbReference type="NCBI Taxonomy" id="456999"/>
    <lineage>
        <taxon>Eukaryota</taxon>
        <taxon>Fungi</taxon>
        <taxon>Dikarya</taxon>
        <taxon>Basidiomycota</taxon>
        <taxon>Agaricomycotina</taxon>
        <taxon>Agaricomycetes</taxon>
        <taxon>Cantharellales</taxon>
        <taxon>Ceratobasidiaceae</taxon>
        <taxon>Rhizoctonia</taxon>
    </lineage>
</organism>
<dbReference type="Gene3D" id="1.10.10.60">
    <property type="entry name" value="Homeodomain-like"/>
    <property type="match status" value="1"/>
</dbReference>
<feature type="compositionally biased region" description="Low complexity" evidence="1">
    <location>
        <begin position="394"/>
        <end position="405"/>
    </location>
</feature>
<feature type="region of interest" description="Disordered" evidence="1">
    <location>
        <begin position="390"/>
        <end position="432"/>
    </location>
</feature>
<feature type="region of interest" description="Disordered" evidence="1">
    <location>
        <begin position="142"/>
        <end position="192"/>
    </location>
</feature>
<evidence type="ECO:0000313" key="2">
    <source>
        <dbReference type="EMBL" id="CAE6410928.1"/>
    </source>
</evidence>
<accession>A0A8H2WW19</accession>
<comment type="caution">
    <text evidence="2">The sequence shown here is derived from an EMBL/GenBank/DDBJ whole genome shotgun (WGS) entry which is preliminary data.</text>
</comment>
<dbReference type="GO" id="GO:0003677">
    <property type="term" value="F:DNA binding"/>
    <property type="evidence" value="ECO:0007669"/>
    <property type="project" value="InterPro"/>
</dbReference>
<feature type="compositionally biased region" description="Acidic residues" evidence="1">
    <location>
        <begin position="144"/>
        <end position="181"/>
    </location>
</feature>
<dbReference type="AlphaFoldDB" id="A0A8H2WW19"/>
<dbReference type="InterPro" id="IPR001356">
    <property type="entry name" value="HD"/>
</dbReference>
<evidence type="ECO:0000256" key="1">
    <source>
        <dbReference type="SAM" id="MobiDB-lite"/>
    </source>
</evidence>
<evidence type="ECO:0000313" key="4">
    <source>
        <dbReference type="Proteomes" id="UP000663840"/>
    </source>
</evidence>
<feature type="compositionally biased region" description="Low complexity" evidence="1">
    <location>
        <begin position="347"/>
        <end position="360"/>
    </location>
</feature>
<feature type="region of interest" description="Disordered" evidence="1">
    <location>
        <begin position="299"/>
        <end position="360"/>
    </location>
</feature>
<proteinExistence type="predicted"/>
<feature type="compositionally biased region" description="Basic and acidic residues" evidence="1">
    <location>
        <begin position="257"/>
        <end position="271"/>
    </location>
</feature>
<evidence type="ECO:0008006" key="5">
    <source>
        <dbReference type="Google" id="ProtNLM"/>
    </source>
</evidence>
<gene>
    <name evidence="2" type="ORF">RDB_LOCUS44458</name>
    <name evidence="3" type="ORF">RHS04_09302</name>
</gene>
<protein>
    <recommendedName>
        <fullName evidence="5">Homeobox domain-containing protein</fullName>
    </recommendedName>
</protein>
<feature type="compositionally biased region" description="Low complexity" evidence="1">
    <location>
        <begin position="480"/>
        <end position="511"/>
    </location>
</feature>
<feature type="compositionally biased region" description="Low complexity" evidence="1">
    <location>
        <begin position="541"/>
        <end position="564"/>
    </location>
</feature>
<feature type="compositionally biased region" description="Polar residues" evidence="1">
    <location>
        <begin position="654"/>
        <end position="663"/>
    </location>
</feature>